<organism evidence="1 2">
    <name type="scientific">Micrococcus flavus</name>
    <dbReference type="NCBI Taxonomy" id="384602"/>
    <lineage>
        <taxon>Bacteria</taxon>
        <taxon>Bacillati</taxon>
        <taxon>Actinomycetota</taxon>
        <taxon>Actinomycetes</taxon>
        <taxon>Micrococcales</taxon>
        <taxon>Micrococcaceae</taxon>
        <taxon>Micrococcus</taxon>
    </lineage>
</organism>
<reference evidence="1 2" key="1">
    <citation type="submission" date="2020-08" db="EMBL/GenBank/DDBJ databases">
        <title>Sequencing the genomes of 1000 actinobacteria strains.</title>
        <authorList>
            <person name="Klenk H.-P."/>
        </authorList>
    </citation>
    <scope>NUCLEOTIDE SEQUENCE [LARGE SCALE GENOMIC DNA]</scope>
    <source>
        <strain evidence="1 2">DSM 19079</strain>
    </source>
</reference>
<evidence type="ECO:0000313" key="1">
    <source>
        <dbReference type="EMBL" id="MBB4881713.1"/>
    </source>
</evidence>
<evidence type="ECO:0000313" key="2">
    <source>
        <dbReference type="Proteomes" id="UP000560081"/>
    </source>
</evidence>
<name>A0A4Y8WUR1_9MICC</name>
<accession>A0A4Y8WUR1</accession>
<dbReference type="AlphaFoldDB" id="A0A4Y8WUR1"/>
<dbReference type="Proteomes" id="UP000560081">
    <property type="component" value="Unassembled WGS sequence"/>
</dbReference>
<proteinExistence type="predicted"/>
<dbReference type="RefSeq" id="WP_135030871.1">
    <property type="nucleotide sequence ID" value="NZ_BMLA01000012.1"/>
</dbReference>
<gene>
    <name evidence="1" type="ORF">BJ976_000064</name>
</gene>
<protein>
    <submittedName>
        <fullName evidence="1">Uncharacterized protein</fullName>
    </submittedName>
</protein>
<dbReference type="OrthoDB" id="4965534at2"/>
<dbReference type="EMBL" id="JACHMC010000001">
    <property type="protein sequence ID" value="MBB4881713.1"/>
    <property type="molecule type" value="Genomic_DNA"/>
</dbReference>
<keyword evidence="2" id="KW-1185">Reference proteome</keyword>
<comment type="caution">
    <text evidence="1">The sequence shown here is derived from an EMBL/GenBank/DDBJ whole genome shotgun (WGS) entry which is preliminary data.</text>
</comment>
<sequence>MTTQKTPLAISSEVFKPILIRAGVALLFGLSTVFLQNPGLTWMKVAFALFLVFSGSALWEYLRRDCVPEAMRSPLSLAAAAWLLGTVLLFFFGTPGGVGLTVAAALILGGVAELVAWARFRRTFIPARDQLWTGLVGLASGAALAVGAVQGLDPHGQLGIVGGGAIITGVLLLISGLGFHHEVRRDRGTAQGL</sequence>